<dbReference type="AlphaFoldDB" id="A0AAE3KBY9"/>
<evidence type="ECO:0000313" key="1">
    <source>
        <dbReference type="EMBL" id="MCP1676265.1"/>
    </source>
</evidence>
<organism evidence="1 2">
    <name type="scientific">Natronocella acetinitrilica</name>
    <dbReference type="NCBI Taxonomy" id="414046"/>
    <lineage>
        <taxon>Bacteria</taxon>
        <taxon>Pseudomonadati</taxon>
        <taxon>Pseudomonadota</taxon>
        <taxon>Gammaproteobacteria</taxon>
        <taxon>Chromatiales</taxon>
        <taxon>Ectothiorhodospiraceae</taxon>
        <taxon>Natronocella</taxon>
    </lineage>
</organism>
<keyword evidence="2" id="KW-1185">Reference proteome</keyword>
<keyword evidence="1" id="KW-0378">Hydrolase</keyword>
<comment type="caution">
    <text evidence="1">The sequence shown here is derived from an EMBL/GenBank/DDBJ whole genome shotgun (WGS) entry which is preliminary data.</text>
</comment>
<dbReference type="Pfam" id="PF13279">
    <property type="entry name" value="4HBT_2"/>
    <property type="match status" value="1"/>
</dbReference>
<evidence type="ECO:0000313" key="2">
    <source>
        <dbReference type="Proteomes" id="UP001205843"/>
    </source>
</evidence>
<dbReference type="GO" id="GO:0047617">
    <property type="term" value="F:fatty acyl-CoA hydrolase activity"/>
    <property type="evidence" value="ECO:0007669"/>
    <property type="project" value="TreeGrafter"/>
</dbReference>
<dbReference type="RefSeq" id="WP_253481682.1">
    <property type="nucleotide sequence ID" value="NZ_JALJXV010000008.1"/>
</dbReference>
<dbReference type="Proteomes" id="UP001205843">
    <property type="component" value="Unassembled WGS sequence"/>
</dbReference>
<dbReference type="EC" id="3.1.2.-" evidence="1"/>
<proteinExistence type="predicted"/>
<dbReference type="PANTHER" id="PTHR31793">
    <property type="entry name" value="4-HYDROXYBENZOYL-COA THIOESTERASE FAMILY MEMBER"/>
    <property type="match status" value="1"/>
</dbReference>
<sequence>MSKPRTLLHETTLDTRWGDMDALGHINNATYFTYCESIRVEWLEGVSGRIAGAQGEGPVLINANCDFLRSIVHPARLQISMYGLAPGRSSVMTEYEIRDARDTDILYATGSAKVVWVDFAESRSRPLPESLRALLPDPD</sequence>
<dbReference type="EMBL" id="JALJXV010000008">
    <property type="protein sequence ID" value="MCP1676265.1"/>
    <property type="molecule type" value="Genomic_DNA"/>
</dbReference>
<dbReference type="SUPFAM" id="SSF54637">
    <property type="entry name" value="Thioesterase/thiol ester dehydrase-isomerase"/>
    <property type="match status" value="1"/>
</dbReference>
<name>A0AAE3KBY9_9GAMM</name>
<protein>
    <submittedName>
        <fullName evidence="1">Acyl-CoA thioester hydrolase</fullName>
        <ecNumber evidence="1">3.1.2.-</ecNumber>
    </submittedName>
</protein>
<accession>A0AAE3KBY9</accession>
<dbReference type="InterPro" id="IPR050563">
    <property type="entry name" value="4-hydroxybenzoyl-CoA_TE"/>
</dbReference>
<dbReference type="InterPro" id="IPR029069">
    <property type="entry name" value="HotDog_dom_sf"/>
</dbReference>
<dbReference type="PANTHER" id="PTHR31793:SF24">
    <property type="entry name" value="LONG-CHAIN ACYL-COA THIOESTERASE FADM"/>
    <property type="match status" value="1"/>
</dbReference>
<dbReference type="Gene3D" id="3.10.129.10">
    <property type="entry name" value="Hotdog Thioesterase"/>
    <property type="match status" value="1"/>
</dbReference>
<gene>
    <name evidence="1" type="ORF">J2T57_003424</name>
</gene>
<reference evidence="1" key="1">
    <citation type="submission" date="2022-03" db="EMBL/GenBank/DDBJ databases">
        <title>Genomic Encyclopedia of Type Strains, Phase III (KMG-III): the genomes of soil and plant-associated and newly described type strains.</title>
        <authorList>
            <person name="Whitman W."/>
        </authorList>
    </citation>
    <scope>NUCLEOTIDE SEQUENCE</scope>
    <source>
        <strain evidence="1">ANL 6-2</strain>
    </source>
</reference>
<dbReference type="CDD" id="cd00586">
    <property type="entry name" value="4HBT"/>
    <property type="match status" value="1"/>
</dbReference>